<dbReference type="AlphaFoldDB" id="A0A2S3UMK6"/>
<evidence type="ECO:0000313" key="2">
    <source>
        <dbReference type="EMBL" id="POF28924.1"/>
    </source>
</evidence>
<evidence type="ECO:0000313" key="3">
    <source>
        <dbReference type="Proteomes" id="UP000236959"/>
    </source>
</evidence>
<proteinExistence type="predicted"/>
<accession>A0A2S3UMK6</accession>
<feature type="signal peptide" evidence="1">
    <location>
        <begin position="1"/>
        <end position="32"/>
    </location>
</feature>
<dbReference type="Proteomes" id="UP000236959">
    <property type="component" value="Unassembled WGS sequence"/>
</dbReference>
<dbReference type="EMBL" id="PPCN01000011">
    <property type="protein sequence ID" value="POF28924.1"/>
    <property type="molecule type" value="Genomic_DNA"/>
</dbReference>
<name>A0A2S3UMK6_9HYPH</name>
<feature type="chain" id="PRO_5015472294" evidence="1">
    <location>
        <begin position="33"/>
        <end position="127"/>
    </location>
</feature>
<organism evidence="2 3">
    <name type="scientific">Roseibium marinum</name>
    <dbReference type="NCBI Taxonomy" id="281252"/>
    <lineage>
        <taxon>Bacteria</taxon>
        <taxon>Pseudomonadati</taxon>
        <taxon>Pseudomonadota</taxon>
        <taxon>Alphaproteobacteria</taxon>
        <taxon>Hyphomicrobiales</taxon>
        <taxon>Stappiaceae</taxon>
        <taxon>Roseibium</taxon>
    </lineage>
</organism>
<protein>
    <submittedName>
        <fullName evidence="2">Uncharacterized protein</fullName>
    </submittedName>
</protein>
<reference evidence="2 3" key="1">
    <citation type="submission" date="2018-01" db="EMBL/GenBank/DDBJ databases">
        <title>Genomic Encyclopedia of Archaeal and Bacterial Type Strains, Phase II (KMG-II): from individual species to whole genera.</title>
        <authorList>
            <person name="Goeker M."/>
        </authorList>
    </citation>
    <scope>NUCLEOTIDE SEQUENCE [LARGE SCALE GENOMIC DNA]</scope>
    <source>
        <strain evidence="2 3">DSM 17023</strain>
    </source>
</reference>
<dbReference type="Gene3D" id="2.60.120.380">
    <property type="match status" value="1"/>
</dbReference>
<gene>
    <name evidence="2" type="ORF">CLV41_111176</name>
</gene>
<keyword evidence="3" id="KW-1185">Reference proteome</keyword>
<sequence length="127" mass="13926">MEDGMRFQPGVNSMRRYFTTLCLALWAGGAAAQDCSEIIFEPGTSSGEVSGQVINGQPMCFIFGSGAGQTARLQLFGSDDTCFTVPDVIDCQADFSFPTQPRNYTVNVFQFLRSATSEEFTLRLTIH</sequence>
<comment type="caution">
    <text evidence="2">The sequence shown here is derived from an EMBL/GenBank/DDBJ whole genome shotgun (WGS) entry which is preliminary data.</text>
</comment>
<evidence type="ECO:0000256" key="1">
    <source>
        <dbReference type="SAM" id="SignalP"/>
    </source>
</evidence>
<keyword evidence="1" id="KW-0732">Signal</keyword>